<dbReference type="GO" id="GO:0000287">
    <property type="term" value="F:magnesium ion binding"/>
    <property type="evidence" value="ECO:0007669"/>
    <property type="project" value="InterPro"/>
</dbReference>
<dbReference type="GO" id="GO:0030976">
    <property type="term" value="F:thiamine pyrophosphate binding"/>
    <property type="evidence" value="ECO:0007669"/>
    <property type="project" value="InterPro"/>
</dbReference>
<dbReference type="Proteomes" id="UP000516052">
    <property type="component" value="Chromosome"/>
</dbReference>
<dbReference type="InterPro" id="IPR011766">
    <property type="entry name" value="TPP_enzyme_TPP-bd"/>
</dbReference>
<evidence type="ECO:0000256" key="2">
    <source>
        <dbReference type="ARBA" id="ARBA00023052"/>
    </source>
</evidence>
<evidence type="ECO:0000259" key="4">
    <source>
        <dbReference type="Pfam" id="PF00205"/>
    </source>
</evidence>
<sequence>MTHDHDLVLRPTAAQTAAALNPPAGRIGGDLVVETLAGLGATTVFGLPGQHALGMFDALRRSPLRYVGLRVENNAGFAADAYGRVTGEAAPLLLSTGPGALTSLAALQEAAAASAPVLAIASQVPRAGLGGGRHGYLHELPDQAASFRGVVKSVHTARTQSQIPSAIADAWRSALSAPHGPVWVEIPQDVLLAPAALPVVTGVDATPEELAPRPELTAVAAELLSRAERPAIVAGGGVVRSDASGKLRKLAERLSAPVVTTYGGKGAFPWHHPLSLQSWMEDRHTTELLEDADVLLVVGSGLGELSSNYHTFRPRGRVIQVEADLGKLESNHPALGIHADARLAVQALLETVEDRDDPRAPERVRELLAKVGERLAGQRLDLEQGVLASVRRALPKRAASFWDMTILAYWAWAGFDAGAPGLMHSAQGAGGLGYAFPAALGAAAADPTRPVLAVSGDGGALYSIAELATARQYGYDVTWLIVDDGGYGILREYMTDAFGEASGTELARPDFVALAESFGVPAVRTSPEALTEDLANSLARTGPSVVVLPAVLRMFAPTHL</sequence>
<accession>A0A7H0IIE2</accession>
<dbReference type="InterPro" id="IPR012000">
    <property type="entry name" value="Thiamin_PyroP_enz_cen_dom"/>
</dbReference>
<keyword evidence="2 3" id="KW-0786">Thiamine pyrophosphate</keyword>
<dbReference type="SUPFAM" id="SSF52467">
    <property type="entry name" value="DHS-like NAD/FAD-binding domain"/>
    <property type="match status" value="1"/>
</dbReference>
<dbReference type="InterPro" id="IPR029061">
    <property type="entry name" value="THDP-binding"/>
</dbReference>
<proteinExistence type="inferred from homology"/>
<reference evidence="7 8" key="1">
    <citation type="submission" date="2020-08" db="EMBL/GenBank/DDBJ databases">
        <title>A novel species.</title>
        <authorList>
            <person name="Gao J."/>
        </authorList>
    </citation>
    <scope>NUCLEOTIDE SEQUENCE [LARGE SCALE GENOMIC DNA]</scope>
    <source>
        <strain evidence="7 8">CRXT-G-22</strain>
    </source>
</reference>
<dbReference type="Gene3D" id="3.40.50.970">
    <property type="match status" value="2"/>
</dbReference>
<organism evidence="7 8">
    <name type="scientific">Streptomyces roseirectus</name>
    <dbReference type="NCBI Taxonomy" id="2768066"/>
    <lineage>
        <taxon>Bacteria</taxon>
        <taxon>Bacillati</taxon>
        <taxon>Actinomycetota</taxon>
        <taxon>Actinomycetes</taxon>
        <taxon>Kitasatosporales</taxon>
        <taxon>Streptomycetaceae</taxon>
        <taxon>Streptomyces</taxon>
    </lineage>
</organism>
<dbReference type="PROSITE" id="PS00187">
    <property type="entry name" value="TPP_ENZYMES"/>
    <property type="match status" value="1"/>
</dbReference>
<dbReference type="GO" id="GO:0003984">
    <property type="term" value="F:acetolactate synthase activity"/>
    <property type="evidence" value="ECO:0007669"/>
    <property type="project" value="TreeGrafter"/>
</dbReference>
<evidence type="ECO:0000259" key="5">
    <source>
        <dbReference type="Pfam" id="PF02775"/>
    </source>
</evidence>
<feature type="domain" description="Thiamine pyrophosphate enzyme central" evidence="4">
    <location>
        <begin position="219"/>
        <end position="348"/>
    </location>
</feature>
<protein>
    <submittedName>
        <fullName evidence="7">Thiamine pyrophosphate-binding protein</fullName>
    </submittedName>
</protein>
<dbReference type="InterPro" id="IPR012001">
    <property type="entry name" value="Thiamin_PyroP_enz_TPP-bd_dom"/>
</dbReference>
<dbReference type="CDD" id="cd00568">
    <property type="entry name" value="TPP_enzymes"/>
    <property type="match status" value="1"/>
</dbReference>
<dbReference type="Pfam" id="PF02776">
    <property type="entry name" value="TPP_enzyme_N"/>
    <property type="match status" value="1"/>
</dbReference>
<dbReference type="GO" id="GO:0009099">
    <property type="term" value="P:L-valine biosynthetic process"/>
    <property type="evidence" value="ECO:0007669"/>
    <property type="project" value="TreeGrafter"/>
</dbReference>
<dbReference type="Pfam" id="PF00205">
    <property type="entry name" value="TPP_enzyme_M"/>
    <property type="match status" value="1"/>
</dbReference>
<comment type="similarity">
    <text evidence="1 3">Belongs to the TPP enzyme family.</text>
</comment>
<dbReference type="InterPro" id="IPR029035">
    <property type="entry name" value="DHS-like_NAD/FAD-binding_dom"/>
</dbReference>
<dbReference type="RefSeq" id="WP_187749510.1">
    <property type="nucleotide sequence ID" value="NZ_CP060828.1"/>
</dbReference>
<dbReference type="CDD" id="cd07035">
    <property type="entry name" value="TPP_PYR_POX_like"/>
    <property type="match status" value="1"/>
</dbReference>
<feature type="domain" description="Thiamine pyrophosphate enzyme TPP-binding" evidence="5">
    <location>
        <begin position="408"/>
        <end position="547"/>
    </location>
</feature>
<dbReference type="InterPro" id="IPR045229">
    <property type="entry name" value="TPP_enz"/>
</dbReference>
<evidence type="ECO:0000256" key="1">
    <source>
        <dbReference type="ARBA" id="ARBA00007812"/>
    </source>
</evidence>
<dbReference type="KEGG" id="sroi:IAG44_26115"/>
<name>A0A7H0IIE2_9ACTN</name>
<feature type="domain" description="Thiamine pyrophosphate enzyme N-terminal TPP-binding" evidence="6">
    <location>
        <begin position="28"/>
        <end position="145"/>
    </location>
</feature>
<dbReference type="AlphaFoldDB" id="A0A7H0IIE2"/>
<gene>
    <name evidence="7" type="ORF">IAG44_26115</name>
</gene>
<dbReference type="PANTHER" id="PTHR18968:SF167">
    <property type="entry name" value="ACETOLACTATE SYNTHASE LARGE SUBUNIT ILVB2-RELATED"/>
    <property type="match status" value="1"/>
</dbReference>
<dbReference type="GO" id="GO:0005948">
    <property type="term" value="C:acetolactate synthase complex"/>
    <property type="evidence" value="ECO:0007669"/>
    <property type="project" value="TreeGrafter"/>
</dbReference>
<evidence type="ECO:0000256" key="3">
    <source>
        <dbReference type="RuleBase" id="RU362132"/>
    </source>
</evidence>
<dbReference type="Gene3D" id="3.40.50.1220">
    <property type="entry name" value="TPP-binding domain"/>
    <property type="match status" value="1"/>
</dbReference>
<dbReference type="GO" id="GO:0009097">
    <property type="term" value="P:isoleucine biosynthetic process"/>
    <property type="evidence" value="ECO:0007669"/>
    <property type="project" value="TreeGrafter"/>
</dbReference>
<dbReference type="SUPFAM" id="SSF52518">
    <property type="entry name" value="Thiamin diphosphate-binding fold (THDP-binding)"/>
    <property type="match status" value="2"/>
</dbReference>
<dbReference type="Pfam" id="PF02775">
    <property type="entry name" value="TPP_enzyme_C"/>
    <property type="match status" value="1"/>
</dbReference>
<evidence type="ECO:0000313" key="7">
    <source>
        <dbReference type="EMBL" id="QNP72558.1"/>
    </source>
</evidence>
<dbReference type="GO" id="GO:0050660">
    <property type="term" value="F:flavin adenine dinucleotide binding"/>
    <property type="evidence" value="ECO:0007669"/>
    <property type="project" value="TreeGrafter"/>
</dbReference>
<dbReference type="PANTHER" id="PTHR18968">
    <property type="entry name" value="THIAMINE PYROPHOSPHATE ENZYMES"/>
    <property type="match status" value="1"/>
</dbReference>
<dbReference type="EMBL" id="CP060828">
    <property type="protein sequence ID" value="QNP72558.1"/>
    <property type="molecule type" value="Genomic_DNA"/>
</dbReference>
<evidence type="ECO:0000259" key="6">
    <source>
        <dbReference type="Pfam" id="PF02776"/>
    </source>
</evidence>
<keyword evidence="8" id="KW-1185">Reference proteome</keyword>
<evidence type="ECO:0000313" key="8">
    <source>
        <dbReference type="Proteomes" id="UP000516052"/>
    </source>
</evidence>
<dbReference type="InterPro" id="IPR000399">
    <property type="entry name" value="TPP-bd_CS"/>
</dbReference>